<organism evidence="2 3">
    <name type="scientific">Thiobaca trueperi</name>
    <dbReference type="NCBI Taxonomy" id="127458"/>
    <lineage>
        <taxon>Bacteria</taxon>
        <taxon>Pseudomonadati</taxon>
        <taxon>Pseudomonadota</taxon>
        <taxon>Gammaproteobacteria</taxon>
        <taxon>Chromatiales</taxon>
        <taxon>Chromatiaceae</taxon>
        <taxon>Thiobaca</taxon>
    </lineage>
</organism>
<dbReference type="GO" id="GO:0008237">
    <property type="term" value="F:metallopeptidase activity"/>
    <property type="evidence" value="ECO:0007669"/>
    <property type="project" value="InterPro"/>
</dbReference>
<dbReference type="PANTHER" id="PTHR43666">
    <property type="entry name" value="TLDD PROTEIN"/>
    <property type="match status" value="1"/>
</dbReference>
<proteinExistence type="predicted"/>
<dbReference type="SUPFAM" id="SSF111283">
    <property type="entry name" value="Putative modulator of DNA gyrase, PmbA/TldD"/>
    <property type="match status" value="1"/>
</dbReference>
<dbReference type="InterPro" id="IPR045569">
    <property type="entry name" value="Metalloprtase-TldD/E_C"/>
</dbReference>
<protein>
    <submittedName>
        <fullName evidence="2">Putative Zn-dependent protease</fullName>
    </submittedName>
</protein>
<evidence type="ECO:0000259" key="1">
    <source>
        <dbReference type="Pfam" id="PF19289"/>
    </source>
</evidence>
<keyword evidence="3" id="KW-1185">Reference proteome</keyword>
<dbReference type="InterPro" id="IPR036059">
    <property type="entry name" value="TldD/PmbA_sf"/>
</dbReference>
<dbReference type="AlphaFoldDB" id="A0A4R3N552"/>
<name>A0A4R3N552_9GAMM</name>
<comment type="caution">
    <text evidence="2">The sequence shown here is derived from an EMBL/GenBank/DDBJ whole genome shotgun (WGS) entry which is preliminary data.</text>
</comment>
<dbReference type="Pfam" id="PF19289">
    <property type="entry name" value="PmbA_TldD_3rd"/>
    <property type="match status" value="1"/>
</dbReference>
<accession>A0A4R3N552</accession>
<dbReference type="Proteomes" id="UP000295717">
    <property type="component" value="Unassembled WGS sequence"/>
</dbReference>
<feature type="domain" description="Metalloprotease TldD/E C-terminal" evidence="1">
    <location>
        <begin position="216"/>
        <end position="437"/>
    </location>
</feature>
<gene>
    <name evidence="2" type="ORF">EDC35_101643</name>
</gene>
<keyword evidence="2" id="KW-0378">Hydrolase</keyword>
<reference evidence="2 3" key="1">
    <citation type="submission" date="2019-03" db="EMBL/GenBank/DDBJ databases">
        <title>Genomic Encyclopedia of Type Strains, Phase IV (KMG-IV): sequencing the most valuable type-strain genomes for metagenomic binning, comparative biology and taxonomic classification.</title>
        <authorList>
            <person name="Goeker M."/>
        </authorList>
    </citation>
    <scope>NUCLEOTIDE SEQUENCE [LARGE SCALE GENOMIC DNA]</scope>
    <source>
        <strain evidence="2 3">DSM 13587</strain>
    </source>
</reference>
<keyword evidence="2" id="KW-0645">Protease</keyword>
<dbReference type="GO" id="GO:0006508">
    <property type="term" value="P:proteolysis"/>
    <property type="evidence" value="ECO:0007669"/>
    <property type="project" value="UniProtKB-KW"/>
</dbReference>
<dbReference type="RefSeq" id="WP_132975600.1">
    <property type="nucleotide sequence ID" value="NZ_SMAO01000001.1"/>
</dbReference>
<evidence type="ECO:0000313" key="3">
    <source>
        <dbReference type="Proteomes" id="UP000295717"/>
    </source>
</evidence>
<dbReference type="EMBL" id="SMAO01000001">
    <property type="protein sequence ID" value="TCT24318.1"/>
    <property type="molecule type" value="Genomic_DNA"/>
</dbReference>
<sequence>MNQDAFFALADQLESELTGSEVLFCSLDGEVSDFARLNRNRIRQAGQVRAAALGLTLIDGARQADGTCGLSGDPQADLVRARHLLTRLRTRLDHVPDDPYLNYSTVPGESQRQVGEEAPPAEEAIAELIAAADGLDLVGIWASGEISEGLASSIGHRHWHRSLSFNLDWSAYLEADKAVKASYAGFHWDAGPLHQKLAVMREGLRVMARPARTLEPGRYRAYLAPAAVGELMDMLAWGGFDLKSHRTHQTPLLKLVRGERAFDARVNIREEHARGLTAGFTAEGFIKPAGVNLIEGGRFGDCLVDARSGREYGETVNAAGESPESVALEAGDLPLSEALARLDTGLLIGNLWYCNWSDPNDCRITGMTRFGTYWVENGEIVAPVRVMRFDDSLYHLLGDRLEALTAERELILSAQTYDGRSTDSALLPGLLVSGIDLAL</sequence>
<evidence type="ECO:0000313" key="2">
    <source>
        <dbReference type="EMBL" id="TCT24318.1"/>
    </source>
</evidence>
<dbReference type="OrthoDB" id="9763230at2"/>
<dbReference type="PANTHER" id="PTHR43666:SF1">
    <property type="entry name" value="CONSERVED PROTEIN"/>
    <property type="match status" value="1"/>
</dbReference>